<accession>A0A420P9F9</accession>
<evidence type="ECO:0000256" key="1">
    <source>
        <dbReference type="SAM" id="MobiDB-lite"/>
    </source>
</evidence>
<name>A0A420P9F9_FUSOX</name>
<feature type="region of interest" description="Disordered" evidence="1">
    <location>
        <begin position="31"/>
        <end position="50"/>
    </location>
</feature>
<proteinExistence type="predicted"/>
<organism evidence="2 3">
    <name type="scientific">Fusarium oxysporum</name>
    <name type="common">Fusarium vascular wilt</name>
    <dbReference type="NCBI Taxonomy" id="5507"/>
    <lineage>
        <taxon>Eukaryota</taxon>
        <taxon>Fungi</taxon>
        <taxon>Dikarya</taxon>
        <taxon>Ascomycota</taxon>
        <taxon>Pezizomycotina</taxon>
        <taxon>Sordariomycetes</taxon>
        <taxon>Hypocreomycetidae</taxon>
        <taxon>Hypocreales</taxon>
        <taxon>Nectriaceae</taxon>
        <taxon>Fusarium</taxon>
        <taxon>Fusarium oxysporum species complex</taxon>
    </lineage>
</organism>
<protein>
    <submittedName>
        <fullName evidence="2">Uncharacterized protein</fullName>
    </submittedName>
</protein>
<comment type="caution">
    <text evidence="2">The sequence shown here is derived from an EMBL/GenBank/DDBJ whole genome shotgun (WGS) entry which is preliminary data.</text>
</comment>
<evidence type="ECO:0000313" key="3">
    <source>
        <dbReference type="Proteomes" id="UP000285860"/>
    </source>
</evidence>
<dbReference type="AlphaFoldDB" id="A0A420P9F9"/>
<sequence length="70" mass="7487">MRPKQRNNAMDPKRTAKAQPWKAGWLARNAAGVQKSEPKGTSHGAGEGEQVVIGGFTSGVAIKMTLEKPQ</sequence>
<feature type="region of interest" description="Disordered" evidence="1">
    <location>
        <begin position="1"/>
        <end position="23"/>
    </location>
</feature>
<dbReference type="EMBL" id="MRCY01000343">
    <property type="protein sequence ID" value="RKK89172.1"/>
    <property type="molecule type" value="Genomic_DNA"/>
</dbReference>
<dbReference type="Proteomes" id="UP000285860">
    <property type="component" value="Unassembled WGS sequence"/>
</dbReference>
<evidence type="ECO:0000313" key="2">
    <source>
        <dbReference type="EMBL" id="RKK89172.1"/>
    </source>
</evidence>
<reference evidence="2 3" key="1">
    <citation type="journal article" date="2018" name="Sci. Rep.">
        <title>Characterisation of pathogen-specific regions and novel effector candidates in Fusarium oxysporum f. sp. cepae.</title>
        <authorList>
            <person name="Armitage A.D."/>
            <person name="Taylor A."/>
            <person name="Sobczyk M.K."/>
            <person name="Baxter L."/>
            <person name="Greenfield B.P."/>
            <person name="Bates H.J."/>
            <person name="Wilson F."/>
            <person name="Jackson A.C."/>
            <person name="Ott S."/>
            <person name="Harrison R.J."/>
            <person name="Clarkson J.P."/>
        </authorList>
    </citation>
    <scope>NUCLEOTIDE SEQUENCE [LARGE SCALE GENOMIC DNA]</scope>
    <source>
        <strain evidence="2 3">Fo_A28</strain>
    </source>
</reference>
<gene>
    <name evidence="2" type="ORF">BFJ68_g16777</name>
</gene>